<organism evidence="3 4">
    <name type="scientific">Candidatus Ornithomonoglobus merdipullorum</name>
    <dbReference type="NCBI Taxonomy" id="2840895"/>
    <lineage>
        <taxon>Bacteria</taxon>
        <taxon>Bacillati</taxon>
        <taxon>Bacillota</taxon>
        <taxon>Clostridia</taxon>
        <taxon>Candidatus Ornithomonoglobus</taxon>
    </lineage>
</organism>
<dbReference type="Gene3D" id="3.40.50.10680">
    <property type="entry name" value="CofD-like domains"/>
    <property type="match status" value="1"/>
</dbReference>
<dbReference type="PANTHER" id="PTHR30135">
    <property type="entry name" value="UNCHARACTERIZED PROTEIN YVCK-RELATED"/>
    <property type="match status" value="1"/>
</dbReference>
<comment type="function">
    <text evidence="2">Required for morphogenesis under gluconeogenic growth conditions.</text>
</comment>
<reference evidence="3" key="1">
    <citation type="submission" date="2020-10" db="EMBL/GenBank/DDBJ databases">
        <authorList>
            <person name="Gilroy R."/>
        </authorList>
    </citation>
    <scope>NUCLEOTIDE SEQUENCE</scope>
    <source>
        <strain evidence="3">USAMLcec3-3695</strain>
    </source>
</reference>
<dbReference type="GO" id="GO:0043743">
    <property type="term" value="F:LPPG:FO 2-phospho-L-lactate transferase activity"/>
    <property type="evidence" value="ECO:0007669"/>
    <property type="project" value="InterPro"/>
</dbReference>
<keyword evidence="1 2" id="KW-0963">Cytoplasm</keyword>
<comment type="subcellular location">
    <subcellularLocation>
        <location evidence="2">Cytoplasm</location>
    </subcellularLocation>
</comment>
<protein>
    <recommendedName>
        <fullName evidence="2">Putative gluconeogenesis factor</fullName>
    </recommendedName>
</protein>
<evidence type="ECO:0000313" key="4">
    <source>
        <dbReference type="Proteomes" id="UP000824109"/>
    </source>
</evidence>
<sequence length="316" mass="33642">MNELKITAIGGGTGLSTMLKGLKLHTRKITAIVSVADDGGSSGILRNDMGMLPPGDVRNCIAALIDMDEQYAELLNYRFREGVFEGHTVGNMLLAAINENSDNFDEAVSKLSKLVGICGTVIPVSNDSITLGAVLADGSRITGESNIGERPAGSMPIDRVFIDPAWARPVEGAIRAIKDADIVVMGPGSLYTSVIPNLLVPGITKAIAESSAKKVYVCNIMTEPGETDNMNAAEHLDAIEKHSYKGIADYIVVNDAPIPKSVMETYAAEGSVPVDAVTDELARRVNVLHGAMFLVKNGQVRHNFIRLARGIARLGE</sequence>
<dbReference type="InterPro" id="IPR010119">
    <property type="entry name" value="Gluconeogen_factor"/>
</dbReference>
<dbReference type="AlphaFoldDB" id="A0A9D1MB39"/>
<dbReference type="CDD" id="cd07187">
    <property type="entry name" value="YvcK_like"/>
    <property type="match status" value="1"/>
</dbReference>
<dbReference type="PANTHER" id="PTHR30135:SF3">
    <property type="entry name" value="GLUCONEOGENESIS FACTOR-RELATED"/>
    <property type="match status" value="1"/>
</dbReference>
<evidence type="ECO:0000256" key="2">
    <source>
        <dbReference type="HAMAP-Rule" id="MF_00973"/>
    </source>
</evidence>
<evidence type="ECO:0000256" key="1">
    <source>
        <dbReference type="ARBA" id="ARBA00022490"/>
    </source>
</evidence>
<comment type="caution">
    <text evidence="3">The sequence shown here is derived from an EMBL/GenBank/DDBJ whole genome shotgun (WGS) entry which is preliminary data.</text>
</comment>
<dbReference type="GO" id="GO:0005737">
    <property type="term" value="C:cytoplasm"/>
    <property type="evidence" value="ECO:0007669"/>
    <property type="project" value="UniProtKB-SubCell"/>
</dbReference>
<dbReference type="SUPFAM" id="SSF142338">
    <property type="entry name" value="CofD-like"/>
    <property type="match status" value="1"/>
</dbReference>
<dbReference type="HAMAP" id="MF_00973">
    <property type="entry name" value="Gluconeogen_factor"/>
    <property type="match status" value="1"/>
</dbReference>
<dbReference type="Proteomes" id="UP000824109">
    <property type="component" value="Unassembled WGS sequence"/>
</dbReference>
<comment type="similarity">
    <text evidence="2">Belongs to the gluconeogenesis factor family.</text>
</comment>
<gene>
    <name evidence="3" type="ORF">IAA61_05355</name>
</gene>
<dbReference type="NCBIfam" id="TIGR01826">
    <property type="entry name" value="CofD_related"/>
    <property type="match status" value="1"/>
</dbReference>
<dbReference type="EMBL" id="DVNB01000054">
    <property type="protein sequence ID" value="HIU57223.1"/>
    <property type="molecule type" value="Genomic_DNA"/>
</dbReference>
<name>A0A9D1MB39_9FIRM</name>
<dbReference type="Pfam" id="PF01933">
    <property type="entry name" value="CofD"/>
    <property type="match status" value="1"/>
</dbReference>
<accession>A0A9D1MB39</accession>
<proteinExistence type="inferred from homology"/>
<dbReference type="GO" id="GO:0008360">
    <property type="term" value="P:regulation of cell shape"/>
    <property type="evidence" value="ECO:0007669"/>
    <property type="project" value="UniProtKB-UniRule"/>
</dbReference>
<evidence type="ECO:0000313" key="3">
    <source>
        <dbReference type="EMBL" id="HIU57223.1"/>
    </source>
</evidence>
<reference evidence="3" key="2">
    <citation type="journal article" date="2021" name="PeerJ">
        <title>Extensive microbial diversity within the chicken gut microbiome revealed by metagenomics and culture.</title>
        <authorList>
            <person name="Gilroy R."/>
            <person name="Ravi A."/>
            <person name="Getino M."/>
            <person name="Pursley I."/>
            <person name="Horton D.L."/>
            <person name="Alikhan N.F."/>
            <person name="Baker D."/>
            <person name="Gharbi K."/>
            <person name="Hall N."/>
            <person name="Watson M."/>
            <person name="Adriaenssens E.M."/>
            <person name="Foster-Nyarko E."/>
            <person name="Jarju S."/>
            <person name="Secka A."/>
            <person name="Antonio M."/>
            <person name="Oren A."/>
            <person name="Chaudhuri R.R."/>
            <person name="La Ragione R."/>
            <person name="Hildebrand F."/>
            <person name="Pallen M.J."/>
        </authorList>
    </citation>
    <scope>NUCLEOTIDE SEQUENCE</scope>
    <source>
        <strain evidence="3">USAMLcec3-3695</strain>
    </source>
</reference>
<dbReference type="InterPro" id="IPR038136">
    <property type="entry name" value="CofD-like_dom_sf"/>
</dbReference>
<dbReference type="InterPro" id="IPR002882">
    <property type="entry name" value="CofD"/>
</dbReference>